<reference evidence="14 15" key="1">
    <citation type="submission" date="2016-07" db="EMBL/GenBank/DDBJ databases">
        <title>Complete genome sequence of Altererythrobacter dongtanensis KCTC 22672, a type strain with esterase isolated from tidal flat.</title>
        <authorList>
            <person name="Cheng H."/>
            <person name="Wu Y.-H."/>
            <person name="Zhou P."/>
            <person name="Huo Y.-Y."/>
            <person name="Wang C.-S."/>
            <person name="Xu X.-W."/>
        </authorList>
    </citation>
    <scope>NUCLEOTIDE SEQUENCE [LARGE SCALE GENOMIC DNA]</scope>
    <source>
        <strain evidence="14 15">KCTC 22672</strain>
    </source>
</reference>
<dbReference type="RefSeq" id="WP_067676136.1">
    <property type="nucleotide sequence ID" value="NZ_CP016591.1"/>
</dbReference>
<dbReference type="GO" id="GO:0015031">
    <property type="term" value="P:protein transport"/>
    <property type="evidence" value="ECO:0007669"/>
    <property type="project" value="UniProtKB-KW"/>
</dbReference>
<evidence type="ECO:0000256" key="10">
    <source>
        <dbReference type="ARBA" id="ARBA00022989"/>
    </source>
</evidence>
<sequence>MAPLRTAAIAPKADINTTPLIDVLLVLLVMLIITIPAATHSLDVDLPNCGADCIAPQPDPVVNRLTLDASDQVRWNGEPVTTAQLSAALAASLVLPVEPELQFAPDARASYEAAANIMRTIKASGATRFGFVGNEQFRDFERAH</sequence>
<protein>
    <submittedName>
        <fullName evidence="14">Biopolymer transport protein ExbD</fullName>
    </submittedName>
</protein>
<evidence type="ECO:0000256" key="7">
    <source>
        <dbReference type="ARBA" id="ARBA00022519"/>
    </source>
</evidence>
<organism evidence="14 15">
    <name type="scientific">Tsuneonella dongtanensis</name>
    <dbReference type="NCBI Taxonomy" id="692370"/>
    <lineage>
        <taxon>Bacteria</taxon>
        <taxon>Pseudomonadati</taxon>
        <taxon>Pseudomonadota</taxon>
        <taxon>Alphaproteobacteria</taxon>
        <taxon>Sphingomonadales</taxon>
        <taxon>Erythrobacteraceae</taxon>
        <taxon>Tsuneonella</taxon>
    </lineage>
</organism>
<keyword evidence="8 12" id="KW-0812">Transmembrane</keyword>
<keyword evidence="15" id="KW-1185">Reference proteome</keyword>
<dbReference type="Pfam" id="PF02472">
    <property type="entry name" value="ExbD"/>
    <property type="match status" value="1"/>
</dbReference>
<dbReference type="STRING" id="692370.A6F68_00599"/>
<dbReference type="Proteomes" id="UP000092932">
    <property type="component" value="Chromosome"/>
</dbReference>
<dbReference type="Gene3D" id="3.30.420.270">
    <property type="match status" value="1"/>
</dbReference>
<evidence type="ECO:0000256" key="9">
    <source>
        <dbReference type="ARBA" id="ARBA00022927"/>
    </source>
</evidence>
<dbReference type="GO" id="GO:0005886">
    <property type="term" value="C:plasma membrane"/>
    <property type="evidence" value="ECO:0007669"/>
    <property type="project" value="UniProtKB-SubCell"/>
</dbReference>
<evidence type="ECO:0000256" key="11">
    <source>
        <dbReference type="ARBA" id="ARBA00023136"/>
    </source>
</evidence>
<dbReference type="InterPro" id="IPR003400">
    <property type="entry name" value="ExbD"/>
</dbReference>
<evidence type="ECO:0000256" key="4">
    <source>
        <dbReference type="ARBA" id="ARBA00011471"/>
    </source>
</evidence>
<proteinExistence type="inferred from homology"/>
<feature type="transmembrane region" description="Helical" evidence="13">
    <location>
        <begin position="20"/>
        <end position="39"/>
    </location>
</feature>
<keyword evidence="5 12" id="KW-0813">Transport</keyword>
<evidence type="ECO:0000313" key="15">
    <source>
        <dbReference type="Proteomes" id="UP000092932"/>
    </source>
</evidence>
<dbReference type="KEGG" id="ado:A6F68_00599"/>
<comment type="subunit">
    <text evidence="4">The accessory proteins ExbB and ExbD seem to form a complex with TonB.</text>
</comment>
<evidence type="ECO:0000256" key="6">
    <source>
        <dbReference type="ARBA" id="ARBA00022475"/>
    </source>
</evidence>
<evidence type="ECO:0000256" key="1">
    <source>
        <dbReference type="ARBA" id="ARBA00003540"/>
    </source>
</evidence>
<dbReference type="PANTHER" id="PTHR30558">
    <property type="entry name" value="EXBD MEMBRANE COMPONENT OF PMF-DRIVEN MACROMOLECULE IMPORT SYSTEM"/>
    <property type="match status" value="1"/>
</dbReference>
<keyword evidence="9 12" id="KW-0653">Protein transport</keyword>
<keyword evidence="10 13" id="KW-1133">Transmembrane helix</keyword>
<name>A0A1B2AAH4_9SPHN</name>
<accession>A0A1B2AAH4</accession>
<evidence type="ECO:0000256" key="3">
    <source>
        <dbReference type="ARBA" id="ARBA00005811"/>
    </source>
</evidence>
<dbReference type="GO" id="GO:0022857">
    <property type="term" value="F:transmembrane transporter activity"/>
    <property type="evidence" value="ECO:0007669"/>
    <property type="project" value="InterPro"/>
</dbReference>
<evidence type="ECO:0000256" key="5">
    <source>
        <dbReference type="ARBA" id="ARBA00022448"/>
    </source>
</evidence>
<evidence type="ECO:0000256" key="12">
    <source>
        <dbReference type="RuleBase" id="RU003879"/>
    </source>
</evidence>
<comment type="similarity">
    <text evidence="3 12">Belongs to the ExbD/TolR family.</text>
</comment>
<evidence type="ECO:0000256" key="13">
    <source>
        <dbReference type="SAM" id="Phobius"/>
    </source>
</evidence>
<evidence type="ECO:0000256" key="8">
    <source>
        <dbReference type="ARBA" id="ARBA00022692"/>
    </source>
</evidence>
<keyword evidence="6" id="KW-1003">Cell membrane</keyword>
<keyword evidence="11 13" id="KW-0472">Membrane</keyword>
<keyword evidence="7" id="KW-0997">Cell inner membrane</keyword>
<dbReference type="AlphaFoldDB" id="A0A1B2AAH4"/>
<dbReference type="OrthoDB" id="9798629at2"/>
<dbReference type="PATRIC" id="fig|692370.5.peg.613"/>
<evidence type="ECO:0000313" key="14">
    <source>
        <dbReference type="EMBL" id="ANY19132.1"/>
    </source>
</evidence>
<dbReference type="EMBL" id="CP016591">
    <property type="protein sequence ID" value="ANY19132.1"/>
    <property type="molecule type" value="Genomic_DNA"/>
</dbReference>
<comment type="function">
    <text evidence="1">Involved in the TonB-dependent energy-dependent transport of various receptor-bound substrates.</text>
</comment>
<comment type="subcellular location">
    <subcellularLocation>
        <location evidence="2">Cell inner membrane</location>
        <topology evidence="2">Single-pass type II membrane protein</topology>
    </subcellularLocation>
    <subcellularLocation>
        <location evidence="12">Cell membrane</location>
        <topology evidence="12">Single-pass type II membrane protein</topology>
    </subcellularLocation>
</comment>
<gene>
    <name evidence="14" type="primary">exbD_2</name>
    <name evidence="14" type="ORF">A6F68_00599</name>
</gene>
<evidence type="ECO:0000256" key="2">
    <source>
        <dbReference type="ARBA" id="ARBA00004249"/>
    </source>
</evidence>
<dbReference type="PANTHER" id="PTHR30558:SF12">
    <property type="entry name" value="BIOPOLYMER TRANSPORT PROTEIN EXBD"/>
    <property type="match status" value="1"/>
</dbReference>